<feature type="region of interest" description="Disordered" evidence="1">
    <location>
        <begin position="1"/>
        <end position="34"/>
    </location>
</feature>
<keyword evidence="3" id="KW-1185">Reference proteome</keyword>
<gene>
    <name evidence="2" type="ORF">Taro_035823</name>
</gene>
<evidence type="ECO:0000313" key="3">
    <source>
        <dbReference type="Proteomes" id="UP000652761"/>
    </source>
</evidence>
<evidence type="ECO:0000313" key="2">
    <source>
        <dbReference type="EMBL" id="MQM03049.1"/>
    </source>
</evidence>
<accession>A0A843W1E9</accession>
<proteinExistence type="predicted"/>
<reference evidence="2" key="1">
    <citation type="submission" date="2017-07" db="EMBL/GenBank/DDBJ databases">
        <title>Taro Niue Genome Assembly and Annotation.</title>
        <authorList>
            <person name="Atibalentja N."/>
            <person name="Keating K."/>
            <person name="Fields C.J."/>
        </authorList>
    </citation>
    <scope>NUCLEOTIDE SEQUENCE</scope>
    <source>
        <strain evidence="2">Niue_2</strain>
        <tissue evidence="2">Leaf</tissue>
    </source>
</reference>
<protein>
    <submittedName>
        <fullName evidence="2">Uncharacterized protein</fullName>
    </submittedName>
</protein>
<name>A0A843W1E9_COLES</name>
<feature type="region of interest" description="Disordered" evidence="1">
    <location>
        <begin position="60"/>
        <end position="85"/>
    </location>
</feature>
<organism evidence="2 3">
    <name type="scientific">Colocasia esculenta</name>
    <name type="common">Wild taro</name>
    <name type="synonym">Arum esculentum</name>
    <dbReference type="NCBI Taxonomy" id="4460"/>
    <lineage>
        <taxon>Eukaryota</taxon>
        <taxon>Viridiplantae</taxon>
        <taxon>Streptophyta</taxon>
        <taxon>Embryophyta</taxon>
        <taxon>Tracheophyta</taxon>
        <taxon>Spermatophyta</taxon>
        <taxon>Magnoliopsida</taxon>
        <taxon>Liliopsida</taxon>
        <taxon>Araceae</taxon>
        <taxon>Aroideae</taxon>
        <taxon>Colocasieae</taxon>
        <taxon>Colocasia</taxon>
    </lineage>
</organism>
<dbReference type="EMBL" id="NMUH01002967">
    <property type="protein sequence ID" value="MQM03049.1"/>
    <property type="molecule type" value="Genomic_DNA"/>
</dbReference>
<dbReference type="AlphaFoldDB" id="A0A843W1E9"/>
<dbReference type="Proteomes" id="UP000652761">
    <property type="component" value="Unassembled WGS sequence"/>
</dbReference>
<feature type="compositionally biased region" description="Acidic residues" evidence="1">
    <location>
        <begin position="68"/>
        <end position="85"/>
    </location>
</feature>
<comment type="caution">
    <text evidence="2">The sequence shown here is derived from an EMBL/GenBank/DDBJ whole genome shotgun (WGS) entry which is preliminary data.</text>
</comment>
<sequence length="85" mass="9815">MILILQRKASPYNSQKRPAFQHRGRGNQGQALEKEVVCSRRSRFERSAAAEEEEIAIQKLLKQSSAGQEEEEEKGKEEEEEQQQN</sequence>
<evidence type="ECO:0000256" key="1">
    <source>
        <dbReference type="SAM" id="MobiDB-lite"/>
    </source>
</evidence>